<accession>A0A9Q9ADA5</accession>
<evidence type="ECO:0000256" key="3">
    <source>
        <dbReference type="ARBA" id="ARBA00022676"/>
    </source>
</evidence>
<evidence type="ECO:0000256" key="6">
    <source>
        <dbReference type="SAM" id="Phobius"/>
    </source>
</evidence>
<dbReference type="Proteomes" id="UP001056384">
    <property type="component" value="Chromosome 1"/>
</dbReference>
<evidence type="ECO:0000313" key="7">
    <source>
        <dbReference type="EMBL" id="USW47015.1"/>
    </source>
</evidence>
<feature type="transmembrane region" description="Helical" evidence="6">
    <location>
        <begin position="20"/>
        <end position="41"/>
    </location>
</feature>
<keyword evidence="3" id="KW-0328">Glycosyltransferase</keyword>
<evidence type="ECO:0000256" key="1">
    <source>
        <dbReference type="ARBA" id="ARBA00004236"/>
    </source>
</evidence>
<keyword evidence="6" id="KW-1133">Transmembrane helix</keyword>
<keyword evidence="5 6" id="KW-0472">Membrane</keyword>
<keyword evidence="2" id="KW-1003">Cell membrane</keyword>
<evidence type="ECO:0000256" key="4">
    <source>
        <dbReference type="ARBA" id="ARBA00022679"/>
    </source>
</evidence>
<dbReference type="GO" id="GO:0005886">
    <property type="term" value="C:plasma membrane"/>
    <property type="evidence" value="ECO:0007669"/>
    <property type="project" value="UniProtKB-SubCell"/>
</dbReference>
<dbReference type="GO" id="GO:0085029">
    <property type="term" value="P:extracellular matrix assembly"/>
    <property type="evidence" value="ECO:0007669"/>
    <property type="project" value="TreeGrafter"/>
</dbReference>
<keyword evidence="6" id="KW-0812">Transmembrane</keyword>
<proteinExistence type="predicted"/>
<dbReference type="EMBL" id="CP099418">
    <property type="protein sequence ID" value="USW47015.1"/>
    <property type="molecule type" value="Genomic_DNA"/>
</dbReference>
<organism evidence="7 8">
    <name type="scientific">Septoria linicola</name>
    <dbReference type="NCBI Taxonomy" id="215465"/>
    <lineage>
        <taxon>Eukaryota</taxon>
        <taxon>Fungi</taxon>
        <taxon>Dikarya</taxon>
        <taxon>Ascomycota</taxon>
        <taxon>Pezizomycotina</taxon>
        <taxon>Dothideomycetes</taxon>
        <taxon>Dothideomycetidae</taxon>
        <taxon>Mycosphaerellales</taxon>
        <taxon>Mycosphaerellaceae</taxon>
        <taxon>Septoria</taxon>
    </lineage>
</organism>
<evidence type="ECO:0000256" key="2">
    <source>
        <dbReference type="ARBA" id="ARBA00022475"/>
    </source>
</evidence>
<dbReference type="AlphaFoldDB" id="A0A9Q9ADA5"/>
<protein>
    <submittedName>
        <fullName evidence="7">Uncharacterized protein</fullName>
    </submittedName>
</protein>
<dbReference type="OrthoDB" id="9876900at2759"/>
<dbReference type="GO" id="GO:0030213">
    <property type="term" value="P:hyaluronan biosynthetic process"/>
    <property type="evidence" value="ECO:0007669"/>
    <property type="project" value="TreeGrafter"/>
</dbReference>
<keyword evidence="4" id="KW-0808">Transferase</keyword>
<dbReference type="PANTHER" id="PTHR22913:SF12">
    <property type="entry name" value="MANNURONAN SYNTHASE"/>
    <property type="match status" value="1"/>
</dbReference>
<evidence type="ECO:0000313" key="8">
    <source>
        <dbReference type="Proteomes" id="UP001056384"/>
    </source>
</evidence>
<keyword evidence="8" id="KW-1185">Reference proteome</keyword>
<evidence type="ECO:0000256" key="5">
    <source>
        <dbReference type="ARBA" id="ARBA00023136"/>
    </source>
</evidence>
<name>A0A9Q9ADA5_9PEZI</name>
<reference evidence="7" key="1">
    <citation type="submission" date="2022-06" db="EMBL/GenBank/DDBJ databases">
        <title>Complete genome sequences of two strains of the flax pathogen Septoria linicola.</title>
        <authorList>
            <person name="Lapalu N."/>
            <person name="Simon A."/>
            <person name="Demenou B."/>
            <person name="Paumier D."/>
            <person name="Guillot M.-P."/>
            <person name="Gout L."/>
            <person name="Valade R."/>
        </authorList>
    </citation>
    <scope>NUCLEOTIDE SEQUENCE</scope>
    <source>
        <strain evidence="7">SE15195</strain>
    </source>
</reference>
<dbReference type="GO" id="GO:0050501">
    <property type="term" value="F:hyaluronan synthase activity"/>
    <property type="evidence" value="ECO:0007669"/>
    <property type="project" value="TreeGrafter"/>
</dbReference>
<feature type="transmembrane region" description="Helical" evidence="6">
    <location>
        <begin position="47"/>
        <end position="71"/>
    </location>
</feature>
<comment type="subcellular location">
    <subcellularLocation>
        <location evidence="1">Cell membrane</location>
    </subcellularLocation>
</comment>
<dbReference type="PANTHER" id="PTHR22913">
    <property type="entry name" value="HYALURONAN SYNTHASE"/>
    <property type="match status" value="1"/>
</dbReference>
<gene>
    <name evidence="7" type="ORF">Slin15195_G003340</name>
</gene>
<sequence length="179" mass="19397">MALQLPPPLKVNPFRAIVNFALAFGLIGALIAGDAIGLSIFDLGIISIGLYGTILLLEYFVQVLCAVLNRLDINRIAIRKQMAIGSRSDCEKGGLSGSNASIQTAEVAVAVVGYREDEQAWRQCLRSLSLQSLRPKCIVGVVDGNEEPDLSMADAFMDEFDSAQIIHLPLLLSDLHRET</sequence>